<organism evidence="3 4">
    <name type="scientific">Desulfuromonas thiophila</name>
    <dbReference type="NCBI Taxonomy" id="57664"/>
    <lineage>
        <taxon>Bacteria</taxon>
        <taxon>Pseudomonadati</taxon>
        <taxon>Thermodesulfobacteriota</taxon>
        <taxon>Desulfuromonadia</taxon>
        <taxon>Desulfuromonadales</taxon>
        <taxon>Desulfuromonadaceae</taxon>
        <taxon>Desulfuromonas</taxon>
    </lineage>
</organism>
<dbReference type="GO" id="GO:0016289">
    <property type="term" value="F:acyl-CoA hydrolase activity"/>
    <property type="evidence" value="ECO:0007669"/>
    <property type="project" value="UniProtKB-ARBA"/>
</dbReference>
<evidence type="ECO:0000313" key="3">
    <source>
        <dbReference type="EMBL" id="SDE65657.1"/>
    </source>
</evidence>
<dbReference type="STRING" id="57664.SAMN05661003_12226"/>
<dbReference type="Proteomes" id="UP000243205">
    <property type="component" value="Unassembled WGS sequence"/>
</dbReference>
<dbReference type="Pfam" id="PF03061">
    <property type="entry name" value="4HBT"/>
    <property type="match status" value="1"/>
</dbReference>
<dbReference type="InterPro" id="IPR006683">
    <property type="entry name" value="Thioestr_dom"/>
</dbReference>
<dbReference type="AlphaFoldDB" id="A0A1G7EPX6"/>
<dbReference type="CDD" id="cd03443">
    <property type="entry name" value="PaaI_thioesterase"/>
    <property type="match status" value="1"/>
</dbReference>
<dbReference type="Gene3D" id="3.10.129.10">
    <property type="entry name" value="Hotdog Thioesterase"/>
    <property type="match status" value="1"/>
</dbReference>
<reference evidence="4" key="1">
    <citation type="submission" date="2016-10" db="EMBL/GenBank/DDBJ databases">
        <authorList>
            <person name="Varghese N."/>
            <person name="Submissions S."/>
        </authorList>
    </citation>
    <scope>NUCLEOTIDE SEQUENCE [LARGE SCALE GENOMIC DNA]</scope>
    <source>
        <strain evidence="4">DSM 8987</strain>
    </source>
</reference>
<evidence type="ECO:0000313" key="4">
    <source>
        <dbReference type="Proteomes" id="UP000243205"/>
    </source>
</evidence>
<dbReference type="EMBL" id="FNAQ01000022">
    <property type="protein sequence ID" value="SDE65657.1"/>
    <property type="molecule type" value="Genomic_DNA"/>
</dbReference>
<keyword evidence="1" id="KW-0378">Hydrolase</keyword>
<sequence length="154" mass="16411">MTSLPASDAEELGPYRILLDDWISCAPFEQLLDMRILSAAGGKAELQMPFRYCLANGGSLLHGGALVSLADTAAVMALKSCVPVGSHFATTELQASFLAPVTSGEVRALAQVRPAGERCWDASVELFNDAGVRVLRMTAQLRLARCQPYDTPAA</sequence>
<proteinExistence type="predicted"/>
<dbReference type="OrthoDB" id="5472145at2"/>
<dbReference type="NCBIfam" id="TIGR00369">
    <property type="entry name" value="unchar_dom_1"/>
    <property type="match status" value="1"/>
</dbReference>
<dbReference type="InterPro" id="IPR003736">
    <property type="entry name" value="PAAI_dom"/>
</dbReference>
<feature type="domain" description="Thioesterase" evidence="2">
    <location>
        <begin position="60"/>
        <end position="132"/>
    </location>
</feature>
<dbReference type="RefSeq" id="WP_092080499.1">
    <property type="nucleotide sequence ID" value="NZ_FNAQ01000022.1"/>
</dbReference>
<dbReference type="InterPro" id="IPR029069">
    <property type="entry name" value="HotDog_dom_sf"/>
</dbReference>
<name>A0A1G7EPX6_9BACT</name>
<protein>
    <submittedName>
        <fullName evidence="3">Uncharacterized domain 1-containing protein</fullName>
    </submittedName>
</protein>
<evidence type="ECO:0000259" key="2">
    <source>
        <dbReference type="Pfam" id="PF03061"/>
    </source>
</evidence>
<accession>A0A1G7EPX6</accession>
<dbReference type="SUPFAM" id="SSF54637">
    <property type="entry name" value="Thioesterase/thiol ester dehydrase-isomerase"/>
    <property type="match status" value="1"/>
</dbReference>
<keyword evidence="4" id="KW-1185">Reference proteome</keyword>
<gene>
    <name evidence="3" type="ORF">SAMN05661003_12226</name>
</gene>
<evidence type="ECO:0000256" key="1">
    <source>
        <dbReference type="ARBA" id="ARBA00022801"/>
    </source>
</evidence>